<name>X1J0J1_9ZZZZ</name>
<protein>
    <recommendedName>
        <fullName evidence="2">Outer membrane protein</fullName>
    </recommendedName>
</protein>
<sequence>LFEGILTTTNIHYQITKQVFLSSYVQHDSRFKRVNLDLMLGIELGMANMISFSYKRFYPLEGSSFEDKARSFVIKASYLLRF</sequence>
<dbReference type="AlphaFoldDB" id="X1J0J1"/>
<proteinExistence type="predicted"/>
<accession>X1J0J1</accession>
<reference evidence="1" key="1">
    <citation type="journal article" date="2014" name="Front. Microbiol.">
        <title>High frequency of phylogenetically diverse reductive dehalogenase-homologous genes in deep subseafloor sedimentary metagenomes.</title>
        <authorList>
            <person name="Kawai M."/>
            <person name="Futagami T."/>
            <person name="Toyoda A."/>
            <person name="Takaki Y."/>
            <person name="Nishi S."/>
            <person name="Hori S."/>
            <person name="Arai W."/>
            <person name="Tsubouchi T."/>
            <person name="Morono Y."/>
            <person name="Uchiyama I."/>
            <person name="Ito T."/>
            <person name="Fujiyama A."/>
            <person name="Inagaki F."/>
            <person name="Takami H."/>
        </authorList>
    </citation>
    <scope>NUCLEOTIDE SEQUENCE</scope>
    <source>
        <strain evidence="1">Expedition CK06-06</strain>
    </source>
</reference>
<dbReference type="EMBL" id="BARU01031498">
    <property type="protein sequence ID" value="GAH75005.1"/>
    <property type="molecule type" value="Genomic_DNA"/>
</dbReference>
<evidence type="ECO:0000313" key="1">
    <source>
        <dbReference type="EMBL" id="GAH75005.1"/>
    </source>
</evidence>
<evidence type="ECO:0008006" key="2">
    <source>
        <dbReference type="Google" id="ProtNLM"/>
    </source>
</evidence>
<organism evidence="1">
    <name type="scientific">marine sediment metagenome</name>
    <dbReference type="NCBI Taxonomy" id="412755"/>
    <lineage>
        <taxon>unclassified sequences</taxon>
        <taxon>metagenomes</taxon>
        <taxon>ecological metagenomes</taxon>
    </lineage>
</organism>
<gene>
    <name evidence="1" type="ORF">S03H2_49813</name>
</gene>
<comment type="caution">
    <text evidence="1">The sequence shown here is derived from an EMBL/GenBank/DDBJ whole genome shotgun (WGS) entry which is preliminary data.</text>
</comment>
<feature type="non-terminal residue" evidence="1">
    <location>
        <position position="1"/>
    </location>
</feature>